<protein>
    <submittedName>
        <fullName evidence="1">Terminase-like family</fullName>
    </submittedName>
</protein>
<dbReference type="Pfam" id="PF03237">
    <property type="entry name" value="Terminase_6N"/>
    <property type="match status" value="1"/>
</dbReference>
<sequence length="518" mass="58859">MAKAYKLIADSAADKFHQSRAKIRMYAGGFANGKTTALVAETLKVIRDYPGANILLARATFPKLNDTLRKEFFNWCPPSWIKSFNKNDNVATFVNGCTVVFRYLDEQRSSSGESTSNLLSANYDFIVVDQIEDPEITEHTFMQLMGRLRGQAEYAGVDDTMPRTGPRMMILTCNPTLGWVYKRMVKPYHDYQRGVYNTDLIAEVDSDGKHLLVDGKPVPIIEIFEASTYDNAQNLGADYIKGLEATYSGKMRDRYLLGKWVAFDGVVYDEFDPERHVIPSMFLYQHIRQLRLAGYRLTTLEGYDHGITEPSCYLLGLTDADDFTYILDGFYEREMGISDQSKAIAALRKKHLPDLFDTSTQEVLADPAIFRRTSMARDTVGPTVAEMFAEDGITMGRGNNNKLNGIIKVKQRLYIQKSVVHPFSGELGSPKLFIADHLNWLVDEFASYRWKKAKDDTTIDEPVDKDDHGMDTIKYMLSRAPQTGMLVRRGLKELPGMLRKWREGPVDNAVDTRGHRYK</sequence>
<dbReference type="InterPro" id="IPR027417">
    <property type="entry name" value="P-loop_NTPase"/>
</dbReference>
<dbReference type="Gene3D" id="3.30.420.280">
    <property type="match status" value="1"/>
</dbReference>
<proteinExistence type="predicted"/>
<dbReference type="Gene3D" id="3.40.50.300">
    <property type="entry name" value="P-loop containing nucleotide triphosphate hydrolases"/>
    <property type="match status" value="1"/>
</dbReference>
<accession>A0A6J5P2Y1</accession>
<evidence type="ECO:0000313" key="1">
    <source>
        <dbReference type="EMBL" id="CAB4163698.1"/>
    </source>
</evidence>
<dbReference type="EMBL" id="LR796744">
    <property type="protein sequence ID" value="CAB4163698.1"/>
    <property type="molecule type" value="Genomic_DNA"/>
</dbReference>
<reference evidence="1" key="1">
    <citation type="submission" date="2020-04" db="EMBL/GenBank/DDBJ databases">
        <authorList>
            <person name="Chiriac C."/>
            <person name="Salcher M."/>
            <person name="Ghai R."/>
            <person name="Kavagutti S V."/>
        </authorList>
    </citation>
    <scope>NUCLEOTIDE SEQUENCE</scope>
</reference>
<name>A0A6J5P2Y1_9CAUD</name>
<gene>
    <name evidence="1" type="ORF">UFOVP810_44</name>
</gene>
<organism evidence="1">
    <name type="scientific">uncultured Caudovirales phage</name>
    <dbReference type="NCBI Taxonomy" id="2100421"/>
    <lineage>
        <taxon>Viruses</taxon>
        <taxon>Duplodnaviria</taxon>
        <taxon>Heunggongvirae</taxon>
        <taxon>Uroviricota</taxon>
        <taxon>Caudoviricetes</taxon>
        <taxon>Peduoviridae</taxon>
        <taxon>Maltschvirus</taxon>
        <taxon>Maltschvirus maltsch</taxon>
    </lineage>
</organism>